<organism evidence="1 2">
    <name type="scientific">Hypocrea virens (strain Gv29-8 / FGSC 10586)</name>
    <name type="common">Gliocladium virens</name>
    <name type="synonym">Trichoderma virens</name>
    <dbReference type="NCBI Taxonomy" id="413071"/>
    <lineage>
        <taxon>Eukaryota</taxon>
        <taxon>Fungi</taxon>
        <taxon>Dikarya</taxon>
        <taxon>Ascomycota</taxon>
        <taxon>Pezizomycotina</taxon>
        <taxon>Sordariomycetes</taxon>
        <taxon>Hypocreomycetidae</taxon>
        <taxon>Hypocreales</taxon>
        <taxon>Hypocreaceae</taxon>
        <taxon>Trichoderma</taxon>
    </lineage>
</organism>
<accession>G9N4K7</accession>
<gene>
    <name evidence="1" type="ORF">TRIVIDRAFT_47629</name>
</gene>
<evidence type="ECO:0000313" key="1">
    <source>
        <dbReference type="EMBL" id="EHK18532.1"/>
    </source>
</evidence>
<reference evidence="1 2" key="1">
    <citation type="journal article" date="2011" name="Genome Biol.">
        <title>Comparative genome sequence analysis underscores mycoparasitism as the ancestral life style of Trichoderma.</title>
        <authorList>
            <person name="Kubicek C.P."/>
            <person name="Herrera-Estrella A."/>
            <person name="Seidl-Seiboth V."/>
            <person name="Martinez D.A."/>
            <person name="Druzhinina I.S."/>
            <person name="Thon M."/>
            <person name="Zeilinger S."/>
            <person name="Casas-Flores S."/>
            <person name="Horwitz B.A."/>
            <person name="Mukherjee P.K."/>
            <person name="Mukherjee M."/>
            <person name="Kredics L."/>
            <person name="Alcaraz L.D."/>
            <person name="Aerts A."/>
            <person name="Antal Z."/>
            <person name="Atanasova L."/>
            <person name="Cervantes-Badillo M.G."/>
            <person name="Challacombe J."/>
            <person name="Chertkov O."/>
            <person name="McCluskey K."/>
            <person name="Coulpier F."/>
            <person name="Deshpande N."/>
            <person name="von Doehren H."/>
            <person name="Ebbole D.J."/>
            <person name="Esquivel-Naranjo E.U."/>
            <person name="Fekete E."/>
            <person name="Flipphi M."/>
            <person name="Glaser F."/>
            <person name="Gomez-Rodriguez E.Y."/>
            <person name="Gruber S."/>
            <person name="Han C."/>
            <person name="Henrissat B."/>
            <person name="Hermosa R."/>
            <person name="Hernandez-Onate M."/>
            <person name="Karaffa L."/>
            <person name="Kosti I."/>
            <person name="Le Crom S."/>
            <person name="Lindquist E."/>
            <person name="Lucas S."/>
            <person name="Luebeck M."/>
            <person name="Luebeck P.S."/>
            <person name="Margeot A."/>
            <person name="Metz B."/>
            <person name="Misra M."/>
            <person name="Nevalainen H."/>
            <person name="Omann M."/>
            <person name="Packer N."/>
            <person name="Perrone G."/>
            <person name="Uresti-Rivera E.E."/>
            <person name="Salamov A."/>
            <person name="Schmoll M."/>
            <person name="Seiboth B."/>
            <person name="Shapiro H."/>
            <person name="Sukno S."/>
            <person name="Tamayo-Ramos J.A."/>
            <person name="Tisch D."/>
            <person name="Wiest A."/>
            <person name="Wilkinson H.H."/>
            <person name="Zhang M."/>
            <person name="Coutinho P.M."/>
            <person name="Kenerley C.M."/>
            <person name="Monte E."/>
            <person name="Baker S.E."/>
            <person name="Grigoriev I.V."/>
        </authorList>
    </citation>
    <scope>NUCLEOTIDE SEQUENCE [LARGE SCALE GENOMIC DNA]</scope>
    <source>
        <strain evidence="2">Gv29-8 / FGSC 10586</strain>
    </source>
</reference>
<dbReference type="HOGENOM" id="CLU_031555_5_1_1"/>
<dbReference type="eggNOG" id="ENOG502RP5H">
    <property type="taxonomic scope" value="Eukaryota"/>
</dbReference>
<sequence length="165" mass="18388">FHFQVSMRHLVSASPRAKAVLQGPFKESTPHESDGLLHWELEPLFDPIAFEIVMRIIHAQNDNLPEEVTIDLLANIAAIVDDLQCRRSVRIFASWWARKLAIQPPSEINIDLARSILISSVFGLQELFESSTLQAVLGSNGIMPIFELPISSDTLGENIATVDCK</sequence>
<dbReference type="EMBL" id="ABDF02000086">
    <property type="protein sequence ID" value="EHK18532.1"/>
    <property type="molecule type" value="Genomic_DNA"/>
</dbReference>
<dbReference type="RefSeq" id="XP_013952729.1">
    <property type="nucleotide sequence ID" value="XM_014097254.1"/>
</dbReference>
<name>G9N4K7_HYPVG</name>
<keyword evidence="2" id="KW-1185">Reference proteome</keyword>
<dbReference type="InParanoid" id="G9N4K7"/>
<dbReference type="VEuPathDB" id="FungiDB:TRIVIDRAFT_47629"/>
<dbReference type="GeneID" id="25794687"/>
<protein>
    <recommendedName>
        <fullName evidence="3">BTB domain-containing protein</fullName>
    </recommendedName>
</protein>
<dbReference type="Proteomes" id="UP000007115">
    <property type="component" value="Unassembled WGS sequence"/>
</dbReference>
<dbReference type="OMA" id="LRICHCK"/>
<dbReference type="STRING" id="413071.G9N4K7"/>
<dbReference type="AlphaFoldDB" id="G9N4K7"/>
<evidence type="ECO:0008006" key="3">
    <source>
        <dbReference type="Google" id="ProtNLM"/>
    </source>
</evidence>
<proteinExistence type="predicted"/>
<evidence type="ECO:0000313" key="2">
    <source>
        <dbReference type="Proteomes" id="UP000007115"/>
    </source>
</evidence>
<feature type="non-terminal residue" evidence="1">
    <location>
        <position position="1"/>
    </location>
</feature>
<dbReference type="OrthoDB" id="4899335at2759"/>
<comment type="caution">
    <text evidence="1">The sequence shown here is derived from an EMBL/GenBank/DDBJ whole genome shotgun (WGS) entry which is preliminary data.</text>
</comment>